<evidence type="ECO:0000313" key="10">
    <source>
        <dbReference type="Proteomes" id="UP001319827"/>
    </source>
</evidence>
<sequence>MKSAPTQISTLAAAAFVMVVLLAGQALASGFGIFTQGASGLGQANAVVAHTTGPSSVFFNPALINELPGTQVEIGTTAVFPNREFQSDTTGRRDETVDDVYFPSTLYLTHRITDDLSLGAGFNNTFGLGTEWPKDWEGRYLATRSTITTLNFNPVVSYRLTPAIALAAGVNVLYLDAELSNKINSTGVAAAVGLGALGSLPDAEQEFTGDDFGYGYNLGLLIKITDNLSLGAGYRSEIELDLENGKAKFKDVPAALAGLGIFTNTKADTSVTLPAQAVVGLAVQATDNLTLEAGSRWEQWSSFDDVVIKLDQPVLGQSETVTPRDWDDTYAFTLGGRYRLNDTFSLLAGYLYGDNPIPSSTFEPAIPDSDTHLFTLGSEIELERLQIAFSYGYQRQEDRDKNNNLGAALGGSANGSYENEIHLLALSLTCRY</sequence>
<evidence type="ECO:0000256" key="4">
    <source>
        <dbReference type="ARBA" id="ARBA00022692"/>
    </source>
</evidence>
<feature type="chain" id="PRO_5045941476" evidence="8">
    <location>
        <begin position="29"/>
        <end position="432"/>
    </location>
</feature>
<evidence type="ECO:0000256" key="2">
    <source>
        <dbReference type="ARBA" id="ARBA00008163"/>
    </source>
</evidence>
<keyword evidence="4" id="KW-0812">Transmembrane</keyword>
<reference evidence="9 10" key="1">
    <citation type="journal article" date="2016" name="C (Basel)">
        <title>Selective Growth of and Electricity Production by Marine Exoelectrogenic Bacteria in Self-Aggregated Hydrogel of Microbially Reduced Graphene Oxide.</title>
        <authorList>
            <person name="Yoshida N."/>
            <person name="Goto Y."/>
            <person name="Miyata Y."/>
        </authorList>
    </citation>
    <scope>NUCLEOTIDE SEQUENCE [LARGE SCALE GENOMIC DNA]</scope>
    <source>
        <strain evidence="9 10">NIT-T3</strain>
    </source>
</reference>
<protein>
    <submittedName>
        <fullName evidence="9">Long-chain fatty acid transporter</fullName>
    </submittedName>
</protein>
<dbReference type="SUPFAM" id="SSF56935">
    <property type="entry name" value="Porins"/>
    <property type="match status" value="1"/>
</dbReference>
<dbReference type="Gene3D" id="2.40.160.60">
    <property type="entry name" value="Outer membrane protein transport protein (OMPP1/FadL/TodX)"/>
    <property type="match status" value="1"/>
</dbReference>
<evidence type="ECO:0000313" key="9">
    <source>
        <dbReference type="EMBL" id="BCR04375.1"/>
    </source>
</evidence>
<evidence type="ECO:0000256" key="1">
    <source>
        <dbReference type="ARBA" id="ARBA00004571"/>
    </source>
</evidence>
<reference evidence="9 10" key="2">
    <citation type="journal article" date="2021" name="Int. J. Syst. Evol. Microbiol.">
        <title>Isolation and Polyphasic Characterization of Desulfuromonas versatilis sp. Nov., an Electrogenic Bacteria Capable of Versatile Metabolism Isolated from a Graphene Oxide-Reducing Enrichment Culture.</title>
        <authorList>
            <person name="Xie L."/>
            <person name="Yoshida N."/>
            <person name="Ishii S."/>
            <person name="Meng L."/>
        </authorList>
    </citation>
    <scope>NUCLEOTIDE SEQUENCE [LARGE SCALE GENOMIC DNA]</scope>
    <source>
        <strain evidence="9 10">NIT-T3</strain>
    </source>
</reference>
<evidence type="ECO:0000256" key="6">
    <source>
        <dbReference type="ARBA" id="ARBA00023136"/>
    </source>
</evidence>
<name>A0ABN6DWF7_9BACT</name>
<gene>
    <name evidence="9" type="ORF">DESUT3_14440</name>
</gene>
<dbReference type="EMBL" id="AP024355">
    <property type="protein sequence ID" value="BCR04375.1"/>
    <property type="molecule type" value="Genomic_DNA"/>
</dbReference>
<organism evidence="9 10">
    <name type="scientific">Desulfuromonas versatilis</name>
    <dbReference type="NCBI Taxonomy" id="2802975"/>
    <lineage>
        <taxon>Bacteria</taxon>
        <taxon>Pseudomonadati</taxon>
        <taxon>Thermodesulfobacteriota</taxon>
        <taxon>Desulfuromonadia</taxon>
        <taxon>Desulfuromonadales</taxon>
        <taxon>Desulfuromonadaceae</taxon>
        <taxon>Desulfuromonas</taxon>
    </lineage>
</organism>
<comment type="subcellular location">
    <subcellularLocation>
        <location evidence="1">Cell outer membrane</location>
        <topology evidence="1">Multi-pass membrane protein</topology>
    </subcellularLocation>
</comment>
<proteinExistence type="inferred from homology"/>
<accession>A0ABN6DWF7</accession>
<keyword evidence="5 8" id="KW-0732">Signal</keyword>
<keyword evidence="10" id="KW-1185">Reference proteome</keyword>
<feature type="signal peptide" evidence="8">
    <location>
        <begin position="1"/>
        <end position="28"/>
    </location>
</feature>
<comment type="similarity">
    <text evidence="2">Belongs to the OmpP1/FadL family.</text>
</comment>
<dbReference type="Proteomes" id="UP001319827">
    <property type="component" value="Chromosome"/>
</dbReference>
<dbReference type="PANTHER" id="PTHR35093">
    <property type="entry name" value="OUTER MEMBRANE PROTEIN NMB0088-RELATED"/>
    <property type="match status" value="1"/>
</dbReference>
<evidence type="ECO:0000256" key="8">
    <source>
        <dbReference type="SAM" id="SignalP"/>
    </source>
</evidence>
<dbReference type="Pfam" id="PF03349">
    <property type="entry name" value="Toluene_X"/>
    <property type="match status" value="1"/>
</dbReference>
<dbReference type="PANTHER" id="PTHR35093:SF8">
    <property type="entry name" value="OUTER MEMBRANE PROTEIN NMB0088-RELATED"/>
    <property type="match status" value="1"/>
</dbReference>
<evidence type="ECO:0000256" key="7">
    <source>
        <dbReference type="ARBA" id="ARBA00023237"/>
    </source>
</evidence>
<keyword evidence="3" id="KW-1134">Transmembrane beta strand</keyword>
<keyword evidence="6" id="KW-0472">Membrane</keyword>
<dbReference type="InterPro" id="IPR005017">
    <property type="entry name" value="OMPP1/FadL/TodX"/>
</dbReference>
<keyword evidence="7" id="KW-0998">Cell outer membrane</keyword>
<dbReference type="RefSeq" id="WP_225911649.1">
    <property type="nucleotide sequence ID" value="NZ_AP024355.1"/>
</dbReference>
<evidence type="ECO:0000256" key="3">
    <source>
        <dbReference type="ARBA" id="ARBA00022452"/>
    </source>
</evidence>
<evidence type="ECO:0000256" key="5">
    <source>
        <dbReference type="ARBA" id="ARBA00022729"/>
    </source>
</evidence>